<feature type="chain" id="PRO_5005466296" description="Lipoprotein" evidence="1">
    <location>
        <begin position="27"/>
        <end position="253"/>
    </location>
</feature>
<evidence type="ECO:0008006" key="4">
    <source>
        <dbReference type="Google" id="ProtNLM"/>
    </source>
</evidence>
<name>A0A0K1PUH7_9BACT</name>
<accession>A0A0K1PUH7</accession>
<sequence>MKRIWGHLVSLLGLALVGSAAFPACATNDQSIFIRGALAPSTNRQNNVCIYTDDPSQAELFEGSVDLGIRDDYFGILLIGNQMTPRADNLNNRAESNRIHIDGAVVQVTNPDGSLIREFTSTATGFADPSSNSAPDYGTIGVTLIDAPTKAALLPLLPNRTASKMVVAKVKAFGRTLGGLDLESGEFQFPISVCNGCLVDFSTGTDPAQPLPNCRKALDAAAGGTALPCFVGQDERTPCQLCQGRPVCDPATP</sequence>
<dbReference type="RefSeq" id="WP_146648008.1">
    <property type="nucleotide sequence ID" value="NZ_CP012333.1"/>
</dbReference>
<evidence type="ECO:0000313" key="3">
    <source>
        <dbReference type="Proteomes" id="UP000064967"/>
    </source>
</evidence>
<proteinExistence type="predicted"/>
<evidence type="ECO:0000256" key="1">
    <source>
        <dbReference type="SAM" id="SignalP"/>
    </source>
</evidence>
<dbReference type="KEGG" id="llu:AKJ09_03433"/>
<reference evidence="2 3" key="1">
    <citation type="submission" date="2015-08" db="EMBL/GenBank/DDBJ databases">
        <authorList>
            <person name="Babu N.S."/>
            <person name="Beckwith C.J."/>
            <person name="Beseler K.G."/>
            <person name="Brison A."/>
            <person name="Carone J.V."/>
            <person name="Caskin T.P."/>
            <person name="Diamond M."/>
            <person name="Durham M.E."/>
            <person name="Foxe J.M."/>
            <person name="Go M."/>
            <person name="Henderson B.A."/>
            <person name="Jones I.B."/>
            <person name="McGettigan J.A."/>
            <person name="Micheletti S.J."/>
            <person name="Nasrallah M.E."/>
            <person name="Ortiz D."/>
            <person name="Piller C.R."/>
            <person name="Privatt S.R."/>
            <person name="Schneider S.L."/>
            <person name="Sharp S."/>
            <person name="Smith T.C."/>
            <person name="Stanton J.D."/>
            <person name="Ullery H.E."/>
            <person name="Wilson R.J."/>
            <person name="Serrano M.G."/>
            <person name="Buck G."/>
            <person name="Lee V."/>
            <person name="Wang Y."/>
            <person name="Carvalho R."/>
            <person name="Voegtly L."/>
            <person name="Shi R."/>
            <person name="Duckworth R."/>
            <person name="Johnson A."/>
            <person name="Loviza R."/>
            <person name="Walstead R."/>
            <person name="Shah Z."/>
            <person name="Kiflezghi M."/>
            <person name="Wade K."/>
            <person name="Ball S.L."/>
            <person name="Bradley K.W."/>
            <person name="Asai D.J."/>
            <person name="Bowman C.A."/>
            <person name="Russell D.A."/>
            <person name="Pope W.H."/>
            <person name="Jacobs-Sera D."/>
            <person name="Hendrix R.W."/>
            <person name="Hatfull G.F."/>
        </authorList>
    </citation>
    <scope>NUCLEOTIDE SEQUENCE [LARGE SCALE GENOMIC DNA]</scope>
    <source>
        <strain evidence="2 3">DSM 27648</strain>
    </source>
</reference>
<organism evidence="2 3">
    <name type="scientific">Labilithrix luteola</name>
    <dbReference type="NCBI Taxonomy" id="1391654"/>
    <lineage>
        <taxon>Bacteria</taxon>
        <taxon>Pseudomonadati</taxon>
        <taxon>Myxococcota</taxon>
        <taxon>Polyangia</taxon>
        <taxon>Polyangiales</taxon>
        <taxon>Labilitrichaceae</taxon>
        <taxon>Labilithrix</taxon>
    </lineage>
</organism>
<keyword evidence="1" id="KW-0732">Signal</keyword>
<dbReference type="EMBL" id="CP012333">
    <property type="protein sequence ID" value="AKU96769.1"/>
    <property type="molecule type" value="Genomic_DNA"/>
</dbReference>
<dbReference type="OrthoDB" id="5505278at2"/>
<dbReference type="STRING" id="1391654.AKJ09_03433"/>
<evidence type="ECO:0000313" key="2">
    <source>
        <dbReference type="EMBL" id="AKU96769.1"/>
    </source>
</evidence>
<keyword evidence="3" id="KW-1185">Reference proteome</keyword>
<gene>
    <name evidence="2" type="ORF">AKJ09_03433</name>
</gene>
<dbReference type="AlphaFoldDB" id="A0A0K1PUH7"/>
<protein>
    <recommendedName>
        <fullName evidence="4">Lipoprotein</fullName>
    </recommendedName>
</protein>
<feature type="signal peptide" evidence="1">
    <location>
        <begin position="1"/>
        <end position="26"/>
    </location>
</feature>
<dbReference type="Proteomes" id="UP000064967">
    <property type="component" value="Chromosome"/>
</dbReference>